<reference evidence="3" key="2">
    <citation type="submission" date="2016-11" db="EMBL/GenBank/DDBJ databases">
        <authorList>
            <person name="Varghese N."/>
            <person name="Submissions S."/>
        </authorList>
    </citation>
    <scope>NUCLEOTIDE SEQUENCE [LARGE SCALE GENOMIC DNA]</scope>
    <source>
        <strain evidence="3">DSM 19729</strain>
    </source>
</reference>
<gene>
    <name evidence="1" type="ORF">BC624_104124</name>
    <name evidence="2" type="ORF">SAMN05443373_103124</name>
</gene>
<dbReference type="Proteomes" id="UP000237771">
    <property type="component" value="Unassembled WGS sequence"/>
</dbReference>
<dbReference type="OrthoDB" id="1362937at2"/>
<evidence type="ECO:0000313" key="1">
    <source>
        <dbReference type="EMBL" id="PRZ24009.1"/>
    </source>
</evidence>
<dbReference type="STRING" id="280093.SAMN05443373_103124"/>
<name>A0A1M5LJP6_9FLAO</name>
<dbReference type="EMBL" id="PVUB01000004">
    <property type="protein sequence ID" value="PRZ24009.1"/>
    <property type="molecule type" value="Genomic_DNA"/>
</dbReference>
<dbReference type="RefSeq" id="WP_072941448.1">
    <property type="nucleotide sequence ID" value="NZ_FQWO01000003.1"/>
</dbReference>
<evidence type="ECO:0000313" key="2">
    <source>
        <dbReference type="EMBL" id="SHG65342.1"/>
    </source>
</evidence>
<dbReference type="EMBL" id="FQWO01000003">
    <property type="protein sequence ID" value="SHG65342.1"/>
    <property type="molecule type" value="Genomic_DNA"/>
</dbReference>
<protein>
    <submittedName>
        <fullName evidence="2">Uncharacterized protein</fullName>
    </submittedName>
</protein>
<reference evidence="2" key="1">
    <citation type="submission" date="2016-11" db="EMBL/GenBank/DDBJ databases">
        <authorList>
            <person name="Jaros S."/>
            <person name="Januszkiewicz K."/>
            <person name="Wedrychowicz H."/>
        </authorList>
    </citation>
    <scope>NUCLEOTIDE SEQUENCE [LARGE SCALE GENOMIC DNA]</scope>
    <source>
        <strain evidence="2">DSM 19729</strain>
    </source>
</reference>
<organism evidence="2 3">
    <name type="scientific">Flavobacterium granuli</name>
    <dbReference type="NCBI Taxonomy" id="280093"/>
    <lineage>
        <taxon>Bacteria</taxon>
        <taxon>Pseudomonadati</taxon>
        <taxon>Bacteroidota</taxon>
        <taxon>Flavobacteriia</taxon>
        <taxon>Flavobacteriales</taxon>
        <taxon>Flavobacteriaceae</taxon>
        <taxon>Flavobacterium</taxon>
    </lineage>
</organism>
<proteinExistence type="predicted"/>
<sequence>MPHLLAKLYNVPLETIKEILEKDKLFHASQGMYLENIWQNADDQNEVQFLFRIHDIDETKKLINQLHSDALAQDPNANLPEMTYLK</sequence>
<evidence type="ECO:0000313" key="3">
    <source>
        <dbReference type="Proteomes" id="UP000184384"/>
    </source>
</evidence>
<accession>A0A1M5LJP6</accession>
<keyword evidence="4" id="KW-1185">Reference proteome</keyword>
<dbReference type="Proteomes" id="UP000184384">
    <property type="component" value="Unassembled WGS sequence"/>
</dbReference>
<dbReference type="AlphaFoldDB" id="A0A1M5LJP6"/>
<evidence type="ECO:0000313" key="4">
    <source>
        <dbReference type="Proteomes" id="UP000237771"/>
    </source>
</evidence>
<reference evidence="1 4" key="3">
    <citation type="submission" date="2018-03" db="EMBL/GenBank/DDBJ databases">
        <title>Genomic Encyclopedia of Archaeal and Bacterial Type Strains, Phase II (KMG-II): from individual species to whole genera.</title>
        <authorList>
            <person name="Goeker M."/>
        </authorList>
    </citation>
    <scope>NUCLEOTIDE SEQUENCE [LARGE SCALE GENOMIC DNA]</scope>
    <source>
        <strain evidence="1 4">DSM 17797</strain>
    </source>
</reference>